<dbReference type="AlphaFoldDB" id="A0A016USY6"/>
<dbReference type="EMBL" id="JARK01001364">
    <property type="protein sequence ID" value="EYC18330.1"/>
    <property type="molecule type" value="Genomic_DNA"/>
</dbReference>
<evidence type="ECO:0000313" key="2">
    <source>
        <dbReference type="Proteomes" id="UP000024635"/>
    </source>
</evidence>
<dbReference type="PROSITE" id="PS51257">
    <property type="entry name" value="PROKAR_LIPOPROTEIN"/>
    <property type="match status" value="1"/>
</dbReference>
<keyword evidence="2" id="KW-1185">Reference proteome</keyword>
<proteinExistence type="predicted"/>
<dbReference type="Proteomes" id="UP000024635">
    <property type="component" value="Unassembled WGS sequence"/>
</dbReference>
<name>A0A016USY6_9BILA</name>
<accession>A0A016USY6</accession>
<dbReference type="OrthoDB" id="5800707at2759"/>
<protein>
    <submittedName>
        <fullName evidence="1">Uncharacterized protein</fullName>
    </submittedName>
</protein>
<reference evidence="2" key="1">
    <citation type="journal article" date="2015" name="Nat. Genet.">
        <title>The genome and transcriptome of the zoonotic hookworm Ancylostoma ceylanicum identify infection-specific gene families.</title>
        <authorList>
            <person name="Schwarz E.M."/>
            <person name="Hu Y."/>
            <person name="Antoshechkin I."/>
            <person name="Miller M.M."/>
            <person name="Sternberg P.W."/>
            <person name="Aroian R.V."/>
        </authorList>
    </citation>
    <scope>NUCLEOTIDE SEQUENCE</scope>
    <source>
        <strain evidence="2">HY135</strain>
    </source>
</reference>
<organism evidence="1 2">
    <name type="scientific">Ancylostoma ceylanicum</name>
    <dbReference type="NCBI Taxonomy" id="53326"/>
    <lineage>
        <taxon>Eukaryota</taxon>
        <taxon>Metazoa</taxon>
        <taxon>Ecdysozoa</taxon>
        <taxon>Nematoda</taxon>
        <taxon>Chromadorea</taxon>
        <taxon>Rhabditida</taxon>
        <taxon>Rhabditina</taxon>
        <taxon>Rhabditomorpha</taxon>
        <taxon>Strongyloidea</taxon>
        <taxon>Ancylostomatidae</taxon>
        <taxon>Ancylostomatinae</taxon>
        <taxon>Ancylostoma</taxon>
    </lineage>
</organism>
<comment type="caution">
    <text evidence="1">The sequence shown here is derived from an EMBL/GenBank/DDBJ whole genome shotgun (WGS) entry which is preliminary data.</text>
</comment>
<sequence length="314" mass="35120">MTFKLYHAYDINTPLMWLATLLVAHLTTTVLSCTPITPLNIHGPSIALTLPPTTTTPPAPELVDYHDDVLRTRATDPERGTIKHPNDDDVPLQHSAMELKRDQALPPVERAPRLLPSLFDLFRPLNLHSWTANSLPALSAEKDVHGIRNPKFLMVLSPPVSWTFCEPLCGIGDQAVDTDDAKENASEDIKQAVRWKFYCYDCSLVAAFERAHLHVPADSQVVVQYDPKSTMIDEFGEFFDRTGYRYQLRGLSVAYKVHRNATNVPIPHTVELSAKLISNQSIRVVDAERVAREVYQLLSLVGAYFAKPVEVVAG</sequence>
<gene>
    <name evidence="1" type="primary">Acey_s0028.g1798</name>
    <name evidence="1" type="synonym">Acey-H01M10.2</name>
    <name evidence="1" type="ORF">Y032_0028g1798</name>
</gene>
<evidence type="ECO:0000313" key="1">
    <source>
        <dbReference type="EMBL" id="EYC18330.1"/>
    </source>
</evidence>